<dbReference type="InterPro" id="IPR053465">
    <property type="entry name" value="Sortase_Class_E"/>
</dbReference>
<name>A0A543K842_9MICO</name>
<dbReference type="InterPro" id="IPR042003">
    <property type="entry name" value="Sortase_E"/>
</dbReference>
<evidence type="ECO:0000256" key="1">
    <source>
        <dbReference type="ARBA" id="ARBA00022801"/>
    </source>
</evidence>
<evidence type="ECO:0000256" key="2">
    <source>
        <dbReference type="PIRSR" id="PIRSR605754-1"/>
    </source>
</evidence>
<dbReference type="Pfam" id="PF04203">
    <property type="entry name" value="Sortase"/>
    <property type="match status" value="1"/>
</dbReference>
<dbReference type="AlphaFoldDB" id="A0A543K842"/>
<evidence type="ECO:0000313" key="5">
    <source>
        <dbReference type="Proteomes" id="UP000315133"/>
    </source>
</evidence>
<dbReference type="Proteomes" id="UP000315133">
    <property type="component" value="Unassembled WGS sequence"/>
</dbReference>
<gene>
    <name evidence="4" type="ORF">FB476_2990</name>
</gene>
<dbReference type="OrthoDB" id="5242879at2"/>
<dbReference type="SUPFAM" id="SSF63817">
    <property type="entry name" value="Sortase"/>
    <property type="match status" value="1"/>
</dbReference>
<dbReference type="EMBL" id="VFPU01000002">
    <property type="protein sequence ID" value="TQM91252.1"/>
    <property type="molecule type" value="Genomic_DNA"/>
</dbReference>
<feature type="region of interest" description="Disordered" evidence="3">
    <location>
        <begin position="63"/>
        <end position="82"/>
    </location>
</feature>
<protein>
    <submittedName>
        <fullName evidence="4">Sortase A</fullName>
    </submittedName>
</protein>
<keyword evidence="5" id="KW-1185">Reference proteome</keyword>
<comment type="caution">
    <text evidence="4">The sequence shown here is derived from an EMBL/GenBank/DDBJ whole genome shotgun (WGS) entry which is preliminary data.</text>
</comment>
<feature type="active site" description="Proton donor/acceptor" evidence="2">
    <location>
        <position position="135"/>
    </location>
</feature>
<evidence type="ECO:0000256" key="3">
    <source>
        <dbReference type="SAM" id="MobiDB-lite"/>
    </source>
</evidence>
<feature type="compositionally biased region" description="Low complexity" evidence="3">
    <location>
        <begin position="63"/>
        <end position="77"/>
    </location>
</feature>
<accession>A0A543K842</accession>
<keyword evidence="1" id="KW-0378">Hydrolase</keyword>
<evidence type="ECO:0000313" key="4">
    <source>
        <dbReference type="EMBL" id="TQM91252.1"/>
    </source>
</evidence>
<reference evidence="4 5" key="1">
    <citation type="submission" date="2019-06" db="EMBL/GenBank/DDBJ databases">
        <title>Sequencing the genomes of 1000 actinobacteria strains.</title>
        <authorList>
            <person name="Klenk H.-P."/>
        </authorList>
    </citation>
    <scope>NUCLEOTIDE SEQUENCE [LARGE SCALE GENOMIC DNA]</scope>
    <source>
        <strain evidence="4 5">DSM 12362</strain>
    </source>
</reference>
<dbReference type="InterPro" id="IPR023365">
    <property type="entry name" value="Sortase_dom-sf"/>
</dbReference>
<dbReference type="CDD" id="cd05830">
    <property type="entry name" value="Sortase_E"/>
    <property type="match status" value="1"/>
</dbReference>
<proteinExistence type="predicted"/>
<dbReference type="RefSeq" id="WP_141820777.1">
    <property type="nucleotide sequence ID" value="NZ_BAAAIL010000001.1"/>
</dbReference>
<dbReference type="GO" id="GO:0016787">
    <property type="term" value="F:hydrolase activity"/>
    <property type="evidence" value="ECO:0007669"/>
    <property type="project" value="UniProtKB-KW"/>
</dbReference>
<organism evidence="4 5">
    <name type="scientific">Ornithinimicrobium humiphilum</name>
    <dbReference type="NCBI Taxonomy" id="125288"/>
    <lineage>
        <taxon>Bacteria</taxon>
        <taxon>Bacillati</taxon>
        <taxon>Actinomycetota</taxon>
        <taxon>Actinomycetes</taxon>
        <taxon>Micrococcales</taxon>
        <taxon>Ornithinimicrobiaceae</taxon>
        <taxon>Ornithinimicrobium</taxon>
    </lineage>
</organism>
<dbReference type="Gene3D" id="2.40.260.10">
    <property type="entry name" value="Sortase"/>
    <property type="match status" value="1"/>
</dbReference>
<feature type="active site" description="Acyl-thioester intermediate" evidence="2">
    <location>
        <position position="203"/>
    </location>
</feature>
<dbReference type="NCBIfam" id="TIGR01076">
    <property type="entry name" value="sortase_fam"/>
    <property type="match status" value="1"/>
</dbReference>
<dbReference type="NCBIfam" id="NF033747">
    <property type="entry name" value="class_E_sortase"/>
    <property type="match status" value="1"/>
</dbReference>
<sequence>MRTLLLRALGGLALAAGLVGAGVLTYQLWWADVRAAEHGEQLVSAARAEFEATPASAQVLTAPGDAPTAAGDGIPAPEQAAAPDPGPAIVHLPTIGEELPVLEGVGADVLDQGVLGRYPGSGAPGEVGNYAVAGHRTTYGRPLWALGDLEPGEPVVVETAQGWHVYRFEGTRVTVPEDVTPLAPTPDSPGVEPEEARMVLTTCHPRFSARQRLIGYAVLDRTVPRESGPPPELAPTR</sequence>
<dbReference type="InterPro" id="IPR005754">
    <property type="entry name" value="Sortase"/>
</dbReference>